<geneLocation type="plasmid" evidence="2">
    <name>pUJ-84KPC</name>
</geneLocation>
<evidence type="ECO:0000313" key="2">
    <source>
        <dbReference type="EMBL" id="AVI43645.1"/>
    </source>
</evidence>
<feature type="compositionally biased region" description="Polar residues" evidence="1">
    <location>
        <begin position="1"/>
        <end position="10"/>
    </location>
</feature>
<organism evidence="2">
    <name type="scientific">Klebsiella pneumoniae</name>
    <dbReference type="NCBI Taxonomy" id="573"/>
    <lineage>
        <taxon>Bacteria</taxon>
        <taxon>Pseudomonadati</taxon>
        <taxon>Pseudomonadota</taxon>
        <taxon>Gammaproteobacteria</taxon>
        <taxon>Enterobacterales</taxon>
        <taxon>Enterobacteriaceae</taxon>
        <taxon>Klebsiella/Raoultella group</taxon>
        <taxon>Klebsiella</taxon>
        <taxon>Klebsiella pneumoniae complex</taxon>
    </lineage>
</organism>
<protein>
    <submittedName>
        <fullName evidence="2">Uncharacterized protein</fullName>
    </submittedName>
</protein>
<reference evidence="2" key="1">
    <citation type="submission" date="2017-12" db="EMBL/GenBank/DDBJ databases">
        <title>Insights into the successfully spreading KPC-encoding IncII plasmids.</title>
        <authorList>
            <person name="Brandt C."/>
            <person name="Pletz M.W."/>
            <person name="Makarewicz O."/>
        </authorList>
    </citation>
    <scope>NUCLEOTIDE SEQUENCE</scope>
    <source>
        <strain evidence="2">St015788/2</strain>
        <plasmid evidence="2">pUJ-84KPC</plasmid>
    </source>
</reference>
<dbReference type="AlphaFoldDB" id="A0A2P1BPI1"/>
<dbReference type="EMBL" id="MG700550">
    <property type="protein sequence ID" value="AVI43645.1"/>
    <property type="molecule type" value="Genomic_DNA"/>
</dbReference>
<evidence type="ECO:0000256" key="1">
    <source>
        <dbReference type="SAM" id="MobiDB-lite"/>
    </source>
</evidence>
<name>A0A2P1BPI1_KLEPN</name>
<feature type="region of interest" description="Disordered" evidence="1">
    <location>
        <begin position="1"/>
        <end position="36"/>
    </location>
</feature>
<accession>A0A2P1BPI1</accession>
<keyword evidence="2" id="KW-0614">Plasmid</keyword>
<sequence>MKAAQGQIQQDIDHRANQRLWSQRPESRASHGFKRRAGARHRFNYENVPYLEDIDDYFAREVLPHVPDARLDESFTDAVDGQLGRVGYEINFNRFFYQYQPRKLHDIDEDLKQVEAEIAALLAEVASE</sequence>
<proteinExistence type="predicted"/>